<gene>
    <name evidence="2" type="ORF">C8077_09155</name>
</gene>
<organism evidence="2 3">
    <name type="scientific">Bifidobacterium adolescentis</name>
    <dbReference type="NCBI Taxonomy" id="1680"/>
    <lineage>
        <taxon>Bacteria</taxon>
        <taxon>Bacillati</taxon>
        <taxon>Actinomycetota</taxon>
        <taxon>Actinomycetes</taxon>
        <taxon>Bifidobacteriales</taxon>
        <taxon>Bifidobacteriaceae</taxon>
        <taxon>Bifidobacterium</taxon>
    </lineage>
</organism>
<dbReference type="AlphaFoldDB" id="A0A2R4G584"/>
<name>A0A2R4G584_BIFAD</name>
<keyword evidence="2" id="KW-0418">Kinase</keyword>
<evidence type="ECO:0000313" key="2">
    <source>
        <dbReference type="EMBL" id="AVT46022.1"/>
    </source>
</evidence>
<keyword evidence="2" id="KW-0808">Transferase</keyword>
<dbReference type="GO" id="GO:0016301">
    <property type="term" value="F:kinase activity"/>
    <property type="evidence" value="ECO:0007669"/>
    <property type="project" value="UniProtKB-KW"/>
</dbReference>
<proteinExistence type="predicted"/>
<protein>
    <submittedName>
        <fullName evidence="2">Protein kinase</fullName>
    </submittedName>
</protein>
<feature type="region of interest" description="Disordered" evidence="1">
    <location>
        <begin position="72"/>
        <end position="95"/>
    </location>
</feature>
<sequence>MVQTLKNSAAIRVEMHSILRPAWNTHQVIPLWLDIQRIGSDRVRAGVQHAPPRRSAITRLFSRVETHLADRATRERQGMTKPASIQQRIRRRLTR</sequence>
<evidence type="ECO:0000313" key="3">
    <source>
        <dbReference type="Proteomes" id="UP000241454"/>
    </source>
</evidence>
<evidence type="ECO:0000256" key="1">
    <source>
        <dbReference type="SAM" id="MobiDB-lite"/>
    </source>
</evidence>
<dbReference type="Proteomes" id="UP000241454">
    <property type="component" value="Chromosome"/>
</dbReference>
<reference evidence="2 3" key="1">
    <citation type="submission" date="2018-03" db="EMBL/GenBank/DDBJ databases">
        <authorList>
            <person name="Keele B.F."/>
        </authorList>
    </citation>
    <scope>NUCLEOTIDE SEQUENCE [LARGE SCALE GENOMIC DNA]</scope>
    <source>
        <strain evidence="2 3">1-11</strain>
    </source>
</reference>
<accession>A0A2R4G584</accession>
<dbReference type="EMBL" id="CP028341">
    <property type="protein sequence ID" value="AVT46022.1"/>
    <property type="molecule type" value="Genomic_DNA"/>
</dbReference>